<accession>A0A5N5DDK4</accession>
<dbReference type="PROSITE" id="PS50405">
    <property type="entry name" value="GST_CTER"/>
    <property type="match status" value="1"/>
</dbReference>
<comment type="similarity">
    <text evidence="1 2">Belongs to the GST superfamily.</text>
</comment>
<evidence type="ECO:0000259" key="3">
    <source>
        <dbReference type="PROSITE" id="PS50404"/>
    </source>
</evidence>
<dbReference type="GO" id="GO:0016740">
    <property type="term" value="F:transferase activity"/>
    <property type="evidence" value="ECO:0007669"/>
    <property type="project" value="UniProtKB-KW"/>
</dbReference>
<evidence type="ECO:0000259" key="4">
    <source>
        <dbReference type="PROSITE" id="PS50405"/>
    </source>
</evidence>
<comment type="caution">
    <text evidence="5">The sequence shown here is derived from an EMBL/GenBank/DDBJ whole genome shotgun (WGS) entry which is preliminary data.</text>
</comment>
<dbReference type="SUPFAM" id="SSF47616">
    <property type="entry name" value="GST C-terminal domain-like"/>
    <property type="match status" value="1"/>
</dbReference>
<dbReference type="PANTHER" id="PTHR44051">
    <property type="entry name" value="GLUTATHIONE S-TRANSFERASE-RELATED"/>
    <property type="match status" value="1"/>
</dbReference>
<dbReference type="PROSITE" id="PS50404">
    <property type="entry name" value="GST_NTER"/>
    <property type="match status" value="1"/>
</dbReference>
<organism evidence="5 6">
    <name type="scientific">Lasiodiplodia theobromae</name>
    <dbReference type="NCBI Taxonomy" id="45133"/>
    <lineage>
        <taxon>Eukaryota</taxon>
        <taxon>Fungi</taxon>
        <taxon>Dikarya</taxon>
        <taxon>Ascomycota</taxon>
        <taxon>Pezizomycotina</taxon>
        <taxon>Dothideomycetes</taxon>
        <taxon>Dothideomycetes incertae sedis</taxon>
        <taxon>Botryosphaeriales</taxon>
        <taxon>Botryosphaeriaceae</taxon>
        <taxon>Lasiodiplodia</taxon>
    </lineage>
</organism>
<feature type="domain" description="GST N-terminal" evidence="3">
    <location>
        <begin position="2"/>
        <end position="83"/>
    </location>
</feature>
<protein>
    <submittedName>
        <fullName evidence="5">Glutathione S-transferase-like protein OpS6</fullName>
    </submittedName>
</protein>
<evidence type="ECO:0000313" key="5">
    <source>
        <dbReference type="EMBL" id="KAB2575232.1"/>
    </source>
</evidence>
<name>A0A5N5DDK4_9PEZI</name>
<dbReference type="SFLD" id="SFLDG01151">
    <property type="entry name" value="Main.2:_Nu-like"/>
    <property type="match status" value="1"/>
</dbReference>
<dbReference type="Pfam" id="PF00043">
    <property type="entry name" value="GST_C"/>
    <property type="match status" value="1"/>
</dbReference>
<evidence type="ECO:0000256" key="1">
    <source>
        <dbReference type="ARBA" id="ARBA00007409"/>
    </source>
</evidence>
<evidence type="ECO:0000313" key="6">
    <source>
        <dbReference type="Proteomes" id="UP000325902"/>
    </source>
</evidence>
<dbReference type="InterPro" id="IPR036249">
    <property type="entry name" value="Thioredoxin-like_sf"/>
</dbReference>
<feature type="domain" description="GST C-terminal" evidence="4">
    <location>
        <begin position="89"/>
        <end position="215"/>
    </location>
</feature>
<dbReference type="CDD" id="cd03048">
    <property type="entry name" value="GST_N_Ure2p_like"/>
    <property type="match status" value="1"/>
</dbReference>
<keyword evidence="5" id="KW-0808">Transferase</keyword>
<dbReference type="SMR" id="A0A5N5DDK4"/>
<dbReference type="EMBL" id="VCHE01000035">
    <property type="protein sequence ID" value="KAB2575232.1"/>
    <property type="molecule type" value="Genomic_DNA"/>
</dbReference>
<dbReference type="InterPro" id="IPR004046">
    <property type="entry name" value="GST_C"/>
</dbReference>
<dbReference type="InterPro" id="IPR036282">
    <property type="entry name" value="Glutathione-S-Trfase_C_sf"/>
</dbReference>
<dbReference type="SUPFAM" id="SSF52833">
    <property type="entry name" value="Thioredoxin-like"/>
    <property type="match status" value="1"/>
</dbReference>
<dbReference type="Gene3D" id="1.20.1050.130">
    <property type="match status" value="1"/>
</dbReference>
<gene>
    <name evidence="5" type="primary">OpS6_2</name>
    <name evidence="5" type="ORF">DBV05_g6156</name>
</gene>
<dbReference type="OrthoDB" id="422574at2759"/>
<evidence type="ECO:0000256" key="2">
    <source>
        <dbReference type="RuleBase" id="RU003494"/>
    </source>
</evidence>
<dbReference type="SFLD" id="SFLDS00019">
    <property type="entry name" value="Glutathione_Transferase_(cytos"/>
    <property type="match status" value="1"/>
</dbReference>
<dbReference type="Pfam" id="PF02798">
    <property type="entry name" value="GST_N"/>
    <property type="match status" value="1"/>
</dbReference>
<dbReference type="InterPro" id="IPR004045">
    <property type="entry name" value="Glutathione_S-Trfase_N"/>
</dbReference>
<dbReference type="AlphaFoldDB" id="A0A5N5DDK4"/>
<reference evidence="5 6" key="1">
    <citation type="journal article" date="2019" name="Sci. Rep.">
        <title>A multi-omics analysis of the grapevine pathogen Lasiodiplodia theobromae reveals that temperature affects the expression of virulence- and pathogenicity-related genes.</title>
        <authorList>
            <person name="Felix C."/>
            <person name="Meneses R."/>
            <person name="Goncalves M.F.M."/>
            <person name="Tilleman L."/>
            <person name="Duarte A.S."/>
            <person name="Jorrin-Novo J.V."/>
            <person name="Van de Peer Y."/>
            <person name="Deforce D."/>
            <person name="Van Nieuwerburgh F."/>
            <person name="Esteves A.C."/>
            <person name="Alves A."/>
        </authorList>
    </citation>
    <scope>NUCLEOTIDE SEQUENCE [LARGE SCALE GENOMIC DNA]</scope>
    <source>
        <strain evidence="5 6">LA-SOL3</strain>
    </source>
</reference>
<dbReference type="SFLD" id="SFLDG00358">
    <property type="entry name" value="Main_(cytGST)"/>
    <property type="match status" value="1"/>
</dbReference>
<proteinExistence type="inferred from homology"/>
<dbReference type="InterPro" id="IPR010987">
    <property type="entry name" value="Glutathione-S-Trfase_C-like"/>
</dbReference>
<dbReference type="Proteomes" id="UP000325902">
    <property type="component" value="Unassembled WGS sequence"/>
</dbReference>
<keyword evidence="6" id="KW-1185">Reference proteome</keyword>
<sequence>MQPLTLYTHRSGPNPWKVAFYLTELGIPYTEVFLDFDQVKKPSFTSINPNGRVPALHDPNNETTVFESGAILEYIAENFDKDGKLCYPSGKEKYQQLSWLHFQMSGQGPYFGQCAWFLLYHGEKVQSAIDRYAGEIKRMLAVIDAHLAATKSDYLVGGKCTYADLAWVPWNIVAHERLVPDWDARVQLPHYWAWHQRLFQREAVRKVWEQRRLAIES</sequence>
<dbReference type="PANTHER" id="PTHR44051:SF3">
    <property type="entry name" value="TRANSCRIPTIONAL REGULATOR URE2"/>
    <property type="match status" value="1"/>
</dbReference>
<dbReference type="InterPro" id="IPR040079">
    <property type="entry name" value="Glutathione_S-Trfase"/>
</dbReference>